<dbReference type="PATRIC" id="fig|316.110.peg.4052"/>
<name>A0A0D7DW09_STUST</name>
<gene>
    <name evidence="2" type="ORF">LO50_23805</name>
</gene>
<comment type="caution">
    <text evidence="2">The sequence shown here is derived from an EMBL/GenBank/DDBJ whole genome shotgun (WGS) entry which is preliminary data.</text>
</comment>
<dbReference type="EMBL" id="JXXD01000398">
    <property type="protein sequence ID" value="KIZ32461.1"/>
    <property type="molecule type" value="Genomic_DNA"/>
</dbReference>
<dbReference type="InterPro" id="IPR045004">
    <property type="entry name" value="ECH_dom"/>
</dbReference>
<organism evidence="2 3">
    <name type="scientific">Stutzerimonas stutzeri</name>
    <name type="common">Pseudomonas stutzeri</name>
    <dbReference type="NCBI Taxonomy" id="316"/>
    <lineage>
        <taxon>Bacteria</taxon>
        <taxon>Pseudomonadati</taxon>
        <taxon>Pseudomonadota</taxon>
        <taxon>Gammaproteobacteria</taxon>
        <taxon>Pseudomonadales</taxon>
        <taxon>Pseudomonadaceae</taxon>
        <taxon>Stutzerimonas</taxon>
    </lineage>
</organism>
<proteinExistence type="predicted"/>
<dbReference type="AlphaFoldDB" id="A0A0D7DW09"/>
<sequence>MEYALSLNCCRHPELAEGVRARLIDKDNRPGWHWPDAHHVPPAVIEAHFEPTWEGDHPLTGLA</sequence>
<evidence type="ECO:0000313" key="2">
    <source>
        <dbReference type="EMBL" id="KIZ32461.1"/>
    </source>
</evidence>
<protein>
    <recommendedName>
        <fullName evidence="1">Enoyl-CoA hydratase/isomerase domain-containing protein</fullName>
    </recommendedName>
</protein>
<feature type="domain" description="Enoyl-CoA hydratase/isomerase" evidence="1">
    <location>
        <begin position="1"/>
        <end position="49"/>
    </location>
</feature>
<dbReference type="Gene3D" id="3.90.226.10">
    <property type="entry name" value="2-enoyl-CoA Hydratase, Chain A, domain 1"/>
    <property type="match status" value="1"/>
</dbReference>
<evidence type="ECO:0000313" key="3">
    <source>
        <dbReference type="Proteomes" id="UP000032439"/>
    </source>
</evidence>
<dbReference type="Proteomes" id="UP000032439">
    <property type="component" value="Unassembled WGS sequence"/>
</dbReference>
<accession>A0A0D7DW09</accession>
<reference evidence="2 3" key="1">
    <citation type="submission" date="2014-11" db="EMBL/GenBank/DDBJ databases">
        <title>Genomics and ecophysiology of heterotrophic nitrogen fixing bacteria isolated from estuarine surface water.</title>
        <authorList>
            <person name="Bentzon-Tilia M."/>
            <person name="Severin I."/>
            <person name="Hansen L.H."/>
            <person name="Riemann L."/>
        </authorList>
    </citation>
    <scope>NUCLEOTIDE SEQUENCE [LARGE SCALE GENOMIC DNA]</scope>
    <source>
        <strain evidence="2 3">BAL361</strain>
    </source>
</reference>
<dbReference type="Pfam" id="PF16113">
    <property type="entry name" value="ECH_2"/>
    <property type="match status" value="1"/>
</dbReference>
<evidence type="ECO:0000259" key="1">
    <source>
        <dbReference type="Pfam" id="PF16113"/>
    </source>
</evidence>